<dbReference type="Pfam" id="PF00994">
    <property type="entry name" value="MoCF_biosynth"/>
    <property type="match status" value="1"/>
</dbReference>
<gene>
    <name evidence="4" type="ORF">S01H4_12371</name>
</gene>
<proteinExistence type="predicted"/>
<dbReference type="EMBL" id="BART01005236">
    <property type="protein sequence ID" value="GAG63041.1"/>
    <property type="molecule type" value="Genomic_DNA"/>
</dbReference>
<dbReference type="Gene3D" id="3.40.980.10">
    <property type="entry name" value="MoaB/Mog-like domain"/>
    <property type="match status" value="1"/>
</dbReference>
<protein>
    <recommendedName>
        <fullName evidence="3">MoaB/Mog domain-containing protein</fullName>
    </recommendedName>
</protein>
<feature type="domain" description="MoaB/Mog" evidence="3">
    <location>
        <begin position="1"/>
        <end position="115"/>
    </location>
</feature>
<dbReference type="AlphaFoldDB" id="X1AT59"/>
<evidence type="ECO:0000259" key="3">
    <source>
        <dbReference type="SMART" id="SM00852"/>
    </source>
</evidence>
<dbReference type="PANTHER" id="PTHR43764">
    <property type="entry name" value="MOLYBDENUM COFACTOR BIOSYNTHESIS"/>
    <property type="match status" value="1"/>
</dbReference>
<accession>X1AT59</accession>
<dbReference type="InterPro" id="IPR051920">
    <property type="entry name" value="MPT_Adenylyltrnsfr/MoaC-Rel"/>
</dbReference>
<keyword evidence="2" id="KW-0501">Molybdenum cofactor biosynthesis</keyword>
<dbReference type="SMART" id="SM00852">
    <property type="entry name" value="MoCF_biosynth"/>
    <property type="match status" value="1"/>
</dbReference>
<dbReference type="PANTHER" id="PTHR43764:SF1">
    <property type="entry name" value="MOLYBDOPTERIN MOLYBDOTRANSFERASE"/>
    <property type="match status" value="1"/>
</dbReference>
<dbReference type="CDD" id="cd00886">
    <property type="entry name" value="MogA_MoaB"/>
    <property type="match status" value="1"/>
</dbReference>
<dbReference type="SUPFAM" id="SSF53218">
    <property type="entry name" value="Molybdenum cofactor biosynthesis proteins"/>
    <property type="match status" value="1"/>
</dbReference>
<evidence type="ECO:0000313" key="4">
    <source>
        <dbReference type="EMBL" id="GAG63041.1"/>
    </source>
</evidence>
<comment type="caution">
    <text evidence="4">The sequence shown here is derived from an EMBL/GenBank/DDBJ whole genome shotgun (WGS) entry which is preliminary data.</text>
</comment>
<feature type="non-terminal residue" evidence="4">
    <location>
        <position position="1"/>
    </location>
</feature>
<comment type="pathway">
    <text evidence="1">Cofactor biosynthesis; molybdopterin biosynthesis.</text>
</comment>
<dbReference type="GO" id="GO:0006777">
    <property type="term" value="P:Mo-molybdopterin cofactor biosynthetic process"/>
    <property type="evidence" value="ECO:0007669"/>
    <property type="project" value="UniProtKB-KW"/>
</dbReference>
<dbReference type="InterPro" id="IPR001453">
    <property type="entry name" value="MoaB/Mog_dom"/>
</dbReference>
<dbReference type="NCBIfam" id="TIGR00177">
    <property type="entry name" value="molyb_syn"/>
    <property type="match status" value="1"/>
</dbReference>
<evidence type="ECO:0000256" key="2">
    <source>
        <dbReference type="ARBA" id="ARBA00023150"/>
    </source>
</evidence>
<organism evidence="4">
    <name type="scientific">marine sediment metagenome</name>
    <dbReference type="NCBI Taxonomy" id="412755"/>
    <lineage>
        <taxon>unclassified sequences</taxon>
        <taxon>metagenomes</taxon>
        <taxon>ecological metagenomes</taxon>
    </lineage>
</organism>
<sequence>YKLIDYKIVPDDKGMIKDTLTDFCDKKKVDLIFTTGGTGFSPRDITPEATKEIVEKEVPGVSEIIRSEGYKITPHSMLSRGYSGIRGGTLIINLPGSPKAVEESLEVIIPLLDHGIEVLRGEAYECATKQKNAP</sequence>
<name>X1AT59_9ZZZZ</name>
<evidence type="ECO:0000256" key="1">
    <source>
        <dbReference type="ARBA" id="ARBA00005046"/>
    </source>
</evidence>
<dbReference type="InterPro" id="IPR036425">
    <property type="entry name" value="MoaB/Mog-like_dom_sf"/>
</dbReference>
<reference evidence="4" key="1">
    <citation type="journal article" date="2014" name="Front. Microbiol.">
        <title>High frequency of phylogenetically diverse reductive dehalogenase-homologous genes in deep subseafloor sedimentary metagenomes.</title>
        <authorList>
            <person name="Kawai M."/>
            <person name="Futagami T."/>
            <person name="Toyoda A."/>
            <person name="Takaki Y."/>
            <person name="Nishi S."/>
            <person name="Hori S."/>
            <person name="Arai W."/>
            <person name="Tsubouchi T."/>
            <person name="Morono Y."/>
            <person name="Uchiyama I."/>
            <person name="Ito T."/>
            <person name="Fujiyama A."/>
            <person name="Inagaki F."/>
            <person name="Takami H."/>
        </authorList>
    </citation>
    <scope>NUCLEOTIDE SEQUENCE</scope>
    <source>
        <strain evidence="4">Expedition CK06-06</strain>
    </source>
</reference>